<keyword evidence="13" id="KW-1185">Reference proteome</keyword>
<evidence type="ECO:0000256" key="6">
    <source>
        <dbReference type="ARBA" id="ARBA00022692"/>
    </source>
</evidence>
<evidence type="ECO:0000256" key="5">
    <source>
        <dbReference type="ARBA" id="ARBA00022519"/>
    </source>
</evidence>
<protein>
    <recommendedName>
        <fullName evidence="2">Type II secretion system protein H</fullName>
    </recommendedName>
    <alternativeName>
        <fullName evidence="10">General secretion pathway protein H</fullName>
    </alternativeName>
</protein>
<evidence type="ECO:0000256" key="10">
    <source>
        <dbReference type="ARBA" id="ARBA00030775"/>
    </source>
</evidence>
<keyword evidence="8" id="KW-0472">Membrane</keyword>
<evidence type="ECO:0000256" key="4">
    <source>
        <dbReference type="ARBA" id="ARBA00022481"/>
    </source>
</evidence>
<keyword evidence="5" id="KW-0997">Cell inner membrane</keyword>
<keyword evidence="6" id="KW-0812">Transmembrane</keyword>
<keyword evidence="4" id="KW-0488">Methylation</keyword>
<dbReference type="GO" id="GO:0015627">
    <property type="term" value="C:type II protein secretion system complex"/>
    <property type="evidence" value="ECO:0007669"/>
    <property type="project" value="InterPro"/>
</dbReference>
<reference evidence="12" key="1">
    <citation type="submission" date="2019-12" db="EMBL/GenBank/DDBJ databases">
        <title>Novel species isolated from a subtropical stream in China.</title>
        <authorList>
            <person name="Lu H."/>
        </authorList>
    </citation>
    <scope>NUCLEOTIDE SEQUENCE [LARGE SCALE GENOMIC DNA]</scope>
    <source>
        <strain evidence="12">FT93W</strain>
    </source>
</reference>
<evidence type="ECO:0000256" key="8">
    <source>
        <dbReference type="ARBA" id="ARBA00023136"/>
    </source>
</evidence>
<keyword evidence="7" id="KW-1133">Transmembrane helix</keyword>
<dbReference type="InterPro" id="IPR022346">
    <property type="entry name" value="T2SS_GspH"/>
</dbReference>
<evidence type="ECO:0000313" key="12">
    <source>
        <dbReference type="EMBL" id="MYN45027.1"/>
    </source>
</evidence>
<dbReference type="Proteomes" id="UP000444316">
    <property type="component" value="Unassembled WGS sequence"/>
</dbReference>
<evidence type="ECO:0000256" key="2">
    <source>
        <dbReference type="ARBA" id="ARBA00021549"/>
    </source>
</evidence>
<gene>
    <name evidence="12" type="ORF">GTP23_08090</name>
</gene>
<dbReference type="SUPFAM" id="SSF54523">
    <property type="entry name" value="Pili subunits"/>
    <property type="match status" value="1"/>
</dbReference>
<comment type="subcellular location">
    <subcellularLocation>
        <location evidence="1">Cell inner membrane</location>
        <topology evidence="1">Single-pass membrane protein</topology>
    </subcellularLocation>
</comment>
<name>A0A845HZ17_9BURK</name>
<organism evidence="12 13">
    <name type="scientific">Duganella fentianensis</name>
    <dbReference type="NCBI Taxonomy" id="2692177"/>
    <lineage>
        <taxon>Bacteria</taxon>
        <taxon>Pseudomonadati</taxon>
        <taxon>Pseudomonadota</taxon>
        <taxon>Betaproteobacteria</taxon>
        <taxon>Burkholderiales</taxon>
        <taxon>Oxalobacteraceae</taxon>
        <taxon>Telluria group</taxon>
        <taxon>Duganella</taxon>
    </lineage>
</organism>
<feature type="domain" description="General secretion pathway GspH" evidence="11">
    <location>
        <begin position="54"/>
        <end position="175"/>
    </location>
</feature>
<dbReference type="GO" id="GO:0015628">
    <property type="term" value="P:protein secretion by the type II secretion system"/>
    <property type="evidence" value="ECO:0007669"/>
    <property type="project" value="InterPro"/>
</dbReference>
<dbReference type="AlphaFoldDB" id="A0A845HZ17"/>
<dbReference type="InterPro" id="IPR045584">
    <property type="entry name" value="Pilin-like"/>
</dbReference>
<evidence type="ECO:0000256" key="7">
    <source>
        <dbReference type="ARBA" id="ARBA00022989"/>
    </source>
</evidence>
<dbReference type="GO" id="GO:0005886">
    <property type="term" value="C:plasma membrane"/>
    <property type="evidence" value="ECO:0007669"/>
    <property type="project" value="UniProtKB-SubCell"/>
</dbReference>
<evidence type="ECO:0000256" key="1">
    <source>
        <dbReference type="ARBA" id="ARBA00004377"/>
    </source>
</evidence>
<evidence type="ECO:0000313" key="13">
    <source>
        <dbReference type="Proteomes" id="UP000444316"/>
    </source>
</evidence>
<accession>A0A845HZ17</accession>
<dbReference type="EMBL" id="WWCL01000002">
    <property type="protein sequence ID" value="MYN45027.1"/>
    <property type="molecule type" value="Genomic_DNA"/>
</dbReference>
<keyword evidence="3" id="KW-1003">Cell membrane</keyword>
<sequence length="194" mass="20748">MASALNRSADWRCTRSAGRTLVETMLVLVLLALVLTQAVPAYQAILQRQQLHTAVNDMLAALRLARTHAMARGGAVLLVPLDAEGGAWQHGWVVFVDRNGNRRPDADESILLRHAPVAGSLAIRAAFSSAAVPVYLAYNAAGRPCNAGNSLAARWGTLTLRQGENVRNIKINMLGRLRVCDPVQEGASCASASE</sequence>
<evidence type="ECO:0000259" key="11">
    <source>
        <dbReference type="Pfam" id="PF12019"/>
    </source>
</evidence>
<comment type="caution">
    <text evidence="12">The sequence shown here is derived from an EMBL/GenBank/DDBJ whole genome shotgun (WGS) entry which is preliminary data.</text>
</comment>
<comment type="similarity">
    <text evidence="9">Belongs to the GSP H family.</text>
</comment>
<evidence type="ECO:0000256" key="3">
    <source>
        <dbReference type="ARBA" id="ARBA00022475"/>
    </source>
</evidence>
<dbReference type="Gene3D" id="3.55.40.10">
    <property type="entry name" value="minor pseudopilin epsh domain"/>
    <property type="match status" value="1"/>
</dbReference>
<proteinExistence type="inferred from homology"/>
<evidence type="ECO:0000256" key="9">
    <source>
        <dbReference type="ARBA" id="ARBA00025772"/>
    </source>
</evidence>
<dbReference type="Pfam" id="PF12019">
    <property type="entry name" value="GspH"/>
    <property type="match status" value="1"/>
</dbReference>